<accession>A0A8H7BXC1</accession>
<evidence type="ECO:0000313" key="3">
    <source>
        <dbReference type="Proteomes" id="UP000605846"/>
    </source>
</evidence>
<proteinExistence type="predicted"/>
<name>A0A8H7BXC1_9FUNG</name>
<feature type="chain" id="PRO_5034257644" evidence="1">
    <location>
        <begin position="23"/>
        <end position="206"/>
    </location>
</feature>
<reference evidence="2" key="1">
    <citation type="submission" date="2020-01" db="EMBL/GenBank/DDBJ databases">
        <title>Genome Sequencing of Three Apophysomyces-Like Fungal Strains Confirms a Novel Fungal Genus in the Mucoromycota with divergent Burkholderia-like Endosymbiotic Bacteria.</title>
        <authorList>
            <person name="Stajich J.E."/>
            <person name="Macias A.M."/>
            <person name="Carter-House D."/>
            <person name="Lovett B."/>
            <person name="Kasson L.R."/>
            <person name="Berry K."/>
            <person name="Grigoriev I."/>
            <person name="Chang Y."/>
            <person name="Spatafora J."/>
            <person name="Kasson M.T."/>
        </authorList>
    </citation>
    <scope>NUCLEOTIDE SEQUENCE</scope>
    <source>
        <strain evidence="2">NRRL A-21654</strain>
    </source>
</reference>
<comment type="caution">
    <text evidence="2">The sequence shown here is derived from an EMBL/GenBank/DDBJ whole genome shotgun (WGS) entry which is preliminary data.</text>
</comment>
<organism evidence="2 3">
    <name type="scientific">Apophysomyces ossiformis</name>
    <dbReference type="NCBI Taxonomy" id="679940"/>
    <lineage>
        <taxon>Eukaryota</taxon>
        <taxon>Fungi</taxon>
        <taxon>Fungi incertae sedis</taxon>
        <taxon>Mucoromycota</taxon>
        <taxon>Mucoromycotina</taxon>
        <taxon>Mucoromycetes</taxon>
        <taxon>Mucorales</taxon>
        <taxon>Mucorineae</taxon>
        <taxon>Mucoraceae</taxon>
        <taxon>Apophysomyces</taxon>
    </lineage>
</organism>
<feature type="signal peptide" evidence="1">
    <location>
        <begin position="1"/>
        <end position="22"/>
    </location>
</feature>
<protein>
    <submittedName>
        <fullName evidence="2">Uncharacterized protein</fullName>
    </submittedName>
</protein>
<keyword evidence="1" id="KW-0732">Signal</keyword>
<dbReference type="Proteomes" id="UP000605846">
    <property type="component" value="Unassembled WGS sequence"/>
</dbReference>
<sequence length="206" mass="23161">MRGTKLLASLVCMVLLLNLVMADPLRQQTEKPRRRQAPHAKRFNYEDCERLCHGFEGITQGYYNLCYASCNTMLAGAVGFAVWKAVNAQLWDKLGDWLTSGTTCDKDSGHDELKKRGYKHLAFYNATLGIDFEDFTTLAIHKNGTVILRNFGKIQPLSNSTTTRRDLGQFKLPTPKVTTFHFGDEIASALKQNNAHLASLHTPVRL</sequence>
<dbReference type="AlphaFoldDB" id="A0A8H7BXC1"/>
<evidence type="ECO:0000313" key="2">
    <source>
        <dbReference type="EMBL" id="KAF7729940.1"/>
    </source>
</evidence>
<dbReference type="EMBL" id="JABAYA010000020">
    <property type="protein sequence ID" value="KAF7729940.1"/>
    <property type="molecule type" value="Genomic_DNA"/>
</dbReference>
<gene>
    <name evidence="2" type="ORF">EC973_003353</name>
</gene>
<evidence type="ECO:0000256" key="1">
    <source>
        <dbReference type="SAM" id="SignalP"/>
    </source>
</evidence>
<keyword evidence="3" id="KW-1185">Reference proteome</keyword>